<evidence type="ECO:0000313" key="2">
    <source>
        <dbReference type="Proteomes" id="UP000248887"/>
    </source>
</evidence>
<dbReference type="EMBL" id="QFQD01000104">
    <property type="protein sequence ID" value="PZQ79068.1"/>
    <property type="molecule type" value="Genomic_DNA"/>
</dbReference>
<dbReference type="AlphaFoldDB" id="A0A2W5QP77"/>
<comment type="caution">
    <text evidence="1">The sequence shown here is derived from an EMBL/GenBank/DDBJ whole genome shotgun (WGS) entry which is preliminary data.</text>
</comment>
<dbReference type="Proteomes" id="UP000248887">
    <property type="component" value="Unassembled WGS sequence"/>
</dbReference>
<gene>
    <name evidence="1" type="ORF">DI549_21195</name>
</gene>
<reference evidence="1 2" key="1">
    <citation type="submission" date="2017-08" db="EMBL/GenBank/DDBJ databases">
        <title>Infants hospitalized years apart are colonized by the same room-sourced microbial strains.</title>
        <authorList>
            <person name="Brooks B."/>
            <person name="Olm M.R."/>
            <person name="Firek B.A."/>
            <person name="Baker R."/>
            <person name="Thomas B.C."/>
            <person name="Morowitz M.J."/>
            <person name="Banfield J.F."/>
        </authorList>
    </citation>
    <scope>NUCLEOTIDE SEQUENCE [LARGE SCALE GENOMIC DNA]</scope>
    <source>
        <strain evidence="1">S2_005_001_R2_27</strain>
    </source>
</reference>
<protein>
    <submittedName>
        <fullName evidence="1">Uncharacterized protein</fullName>
    </submittedName>
</protein>
<organism evidence="1 2">
    <name type="scientific">Ancylobacter novellus</name>
    <name type="common">Thiobacillus novellus</name>
    <dbReference type="NCBI Taxonomy" id="921"/>
    <lineage>
        <taxon>Bacteria</taxon>
        <taxon>Pseudomonadati</taxon>
        <taxon>Pseudomonadota</taxon>
        <taxon>Alphaproteobacteria</taxon>
        <taxon>Hyphomicrobiales</taxon>
        <taxon>Xanthobacteraceae</taxon>
        <taxon>Ancylobacter</taxon>
    </lineage>
</organism>
<name>A0A2W5QP77_ANCNO</name>
<proteinExistence type="predicted"/>
<accession>A0A2W5QP77</accession>
<sequence>MSGGDATRARQADIVRLPTLDPGTRATLHRPTGLLIISRGDICVSGSREDLAQLVAEIIAACWEATK</sequence>
<evidence type="ECO:0000313" key="1">
    <source>
        <dbReference type="EMBL" id="PZQ79068.1"/>
    </source>
</evidence>